<protein>
    <submittedName>
        <fullName evidence="8">Heme ABC exporter ATP-binding protein CcmA</fullName>
        <ecNumber evidence="8">3.6.3.41</ecNumber>
    </submittedName>
</protein>
<accession>A0A369TDG0</accession>
<keyword evidence="6" id="KW-0472">Membrane</keyword>
<evidence type="ECO:0000256" key="1">
    <source>
        <dbReference type="ARBA" id="ARBA00022448"/>
    </source>
</evidence>
<dbReference type="InterPro" id="IPR003593">
    <property type="entry name" value="AAA+_ATPase"/>
</dbReference>
<dbReference type="PANTHER" id="PTHR43499">
    <property type="entry name" value="ABC TRANSPORTER I FAMILY MEMBER 1"/>
    <property type="match status" value="1"/>
</dbReference>
<dbReference type="GO" id="GO:0017004">
    <property type="term" value="P:cytochrome complex assembly"/>
    <property type="evidence" value="ECO:0007669"/>
    <property type="project" value="UniProtKB-KW"/>
</dbReference>
<evidence type="ECO:0000256" key="5">
    <source>
        <dbReference type="ARBA" id="ARBA00022967"/>
    </source>
</evidence>
<dbReference type="GO" id="GO:0022857">
    <property type="term" value="F:transmembrane transporter activity"/>
    <property type="evidence" value="ECO:0007669"/>
    <property type="project" value="InterPro"/>
</dbReference>
<name>A0A369TDG0_9PROT</name>
<dbReference type="InterPro" id="IPR017871">
    <property type="entry name" value="ABC_transporter-like_CS"/>
</dbReference>
<reference evidence="8 9" key="1">
    <citation type="submission" date="2018-07" db="EMBL/GenBank/DDBJ databases">
        <title>Venubactetium sediminum gen. nov., sp. nov., isolated from a marine solar saltern.</title>
        <authorList>
            <person name="Wang S."/>
        </authorList>
    </citation>
    <scope>NUCLEOTIDE SEQUENCE [LARGE SCALE GENOMIC DNA]</scope>
    <source>
        <strain evidence="8 9">WD2A32</strain>
    </source>
</reference>
<dbReference type="GO" id="GO:0005524">
    <property type="term" value="F:ATP binding"/>
    <property type="evidence" value="ECO:0007669"/>
    <property type="project" value="UniProtKB-KW"/>
</dbReference>
<dbReference type="SUPFAM" id="SSF52540">
    <property type="entry name" value="P-loop containing nucleoside triphosphate hydrolases"/>
    <property type="match status" value="1"/>
</dbReference>
<dbReference type="Gene3D" id="3.40.50.300">
    <property type="entry name" value="P-loop containing nucleotide triphosphate hydrolases"/>
    <property type="match status" value="1"/>
</dbReference>
<evidence type="ECO:0000313" key="9">
    <source>
        <dbReference type="Proteomes" id="UP000253941"/>
    </source>
</evidence>
<dbReference type="PROSITE" id="PS50893">
    <property type="entry name" value="ABC_TRANSPORTER_2"/>
    <property type="match status" value="1"/>
</dbReference>
<evidence type="ECO:0000256" key="3">
    <source>
        <dbReference type="ARBA" id="ARBA00022748"/>
    </source>
</evidence>
<dbReference type="PANTHER" id="PTHR43499:SF1">
    <property type="entry name" value="ABC TRANSPORTER I FAMILY MEMBER 1"/>
    <property type="match status" value="1"/>
</dbReference>
<keyword evidence="2" id="KW-0547">Nucleotide-binding</keyword>
<keyword evidence="5" id="KW-1278">Translocase</keyword>
<dbReference type="InterPro" id="IPR027417">
    <property type="entry name" value="P-loop_NTPase"/>
</dbReference>
<dbReference type="InterPro" id="IPR003439">
    <property type="entry name" value="ABC_transporter-like_ATP-bd"/>
</dbReference>
<proteinExistence type="predicted"/>
<evidence type="ECO:0000259" key="7">
    <source>
        <dbReference type="PROSITE" id="PS50893"/>
    </source>
</evidence>
<keyword evidence="4 8" id="KW-0067">ATP-binding</keyword>
<dbReference type="Pfam" id="PF00005">
    <property type="entry name" value="ABC_tran"/>
    <property type="match status" value="1"/>
</dbReference>
<dbReference type="EC" id="3.6.3.41" evidence="8"/>
<dbReference type="Proteomes" id="UP000253941">
    <property type="component" value="Unassembled WGS sequence"/>
</dbReference>
<evidence type="ECO:0000256" key="6">
    <source>
        <dbReference type="ARBA" id="ARBA00023136"/>
    </source>
</evidence>
<dbReference type="SMART" id="SM00382">
    <property type="entry name" value="AAA"/>
    <property type="match status" value="1"/>
</dbReference>
<dbReference type="PROSITE" id="PS00211">
    <property type="entry name" value="ABC_TRANSPORTER_1"/>
    <property type="match status" value="1"/>
</dbReference>
<sequence length="254" mass="26803">MRQVRLRRRRPALGQGGGCATALTAREKRERDILAPLASNGAFEGRGLGCIRGERPVFAALDFRLEPGGALVLTGPNGSGKSSLLRVMAGLLPAAAGTLAWNGTPVDDAPELHRQRVHYLGHHDALKPVLTVAENLGFWASLRGANDDGVAAALARVGLDHLAETPGHLLSAGQRRRLSLARVLAAQAPLWLLDEPSVGLDAASVRTLAEVIAEHRANGGLVVVATHQALDLPDAACLAVDDYPPARPDPEDVW</sequence>
<keyword evidence="9" id="KW-1185">Reference proteome</keyword>
<dbReference type="GO" id="GO:0016887">
    <property type="term" value="F:ATP hydrolysis activity"/>
    <property type="evidence" value="ECO:0007669"/>
    <property type="project" value="InterPro"/>
</dbReference>
<comment type="caution">
    <text evidence="8">The sequence shown here is derived from an EMBL/GenBank/DDBJ whole genome shotgun (WGS) entry which is preliminary data.</text>
</comment>
<keyword evidence="1" id="KW-0813">Transport</keyword>
<organism evidence="8 9">
    <name type="scientific">Ferruginivarius sediminum</name>
    <dbReference type="NCBI Taxonomy" id="2661937"/>
    <lineage>
        <taxon>Bacteria</taxon>
        <taxon>Pseudomonadati</taxon>
        <taxon>Pseudomonadota</taxon>
        <taxon>Alphaproteobacteria</taxon>
        <taxon>Rhodospirillales</taxon>
        <taxon>Rhodospirillaceae</taxon>
        <taxon>Ferruginivarius</taxon>
    </lineage>
</organism>
<evidence type="ECO:0000256" key="2">
    <source>
        <dbReference type="ARBA" id="ARBA00022741"/>
    </source>
</evidence>
<dbReference type="AlphaFoldDB" id="A0A369TDG0"/>
<keyword evidence="3" id="KW-0201">Cytochrome c-type biogenesis</keyword>
<dbReference type="EMBL" id="QPMH01000002">
    <property type="protein sequence ID" value="RDD63318.1"/>
    <property type="molecule type" value="Genomic_DNA"/>
</dbReference>
<keyword evidence="8" id="KW-0378">Hydrolase</keyword>
<dbReference type="NCBIfam" id="TIGR01189">
    <property type="entry name" value="ccmA"/>
    <property type="match status" value="1"/>
</dbReference>
<evidence type="ECO:0000313" key="8">
    <source>
        <dbReference type="EMBL" id="RDD63318.1"/>
    </source>
</evidence>
<gene>
    <name evidence="8" type="primary">ccmA</name>
    <name evidence="8" type="ORF">DRB17_02390</name>
</gene>
<feature type="domain" description="ABC transporter" evidence="7">
    <location>
        <begin position="28"/>
        <end position="253"/>
    </location>
</feature>
<evidence type="ECO:0000256" key="4">
    <source>
        <dbReference type="ARBA" id="ARBA00022840"/>
    </source>
</evidence>
<dbReference type="InterPro" id="IPR005895">
    <property type="entry name" value="ABC_transptr_haem_export_CcmA"/>
</dbReference>
<dbReference type="NCBIfam" id="NF010061">
    <property type="entry name" value="PRK13538.1"/>
    <property type="match status" value="1"/>
</dbReference>